<feature type="transmembrane region" description="Helical" evidence="6">
    <location>
        <begin position="221"/>
        <end position="240"/>
    </location>
</feature>
<dbReference type="Pfam" id="PF00892">
    <property type="entry name" value="EamA"/>
    <property type="match status" value="2"/>
</dbReference>
<dbReference type="SUPFAM" id="SSF103481">
    <property type="entry name" value="Multidrug resistance efflux transporter EmrE"/>
    <property type="match status" value="2"/>
</dbReference>
<evidence type="ECO:0000256" key="5">
    <source>
        <dbReference type="ARBA" id="ARBA00023136"/>
    </source>
</evidence>
<dbReference type="InterPro" id="IPR037185">
    <property type="entry name" value="EmrE-like"/>
</dbReference>
<keyword evidence="9" id="KW-1185">Reference proteome</keyword>
<keyword evidence="3 6" id="KW-0812">Transmembrane</keyword>
<dbReference type="Proteomes" id="UP000276603">
    <property type="component" value="Unassembled WGS sequence"/>
</dbReference>
<organism evidence="8 9">
    <name type="scientific">Ulvibacterium marinum</name>
    <dbReference type="NCBI Taxonomy" id="2419782"/>
    <lineage>
        <taxon>Bacteria</taxon>
        <taxon>Pseudomonadati</taxon>
        <taxon>Bacteroidota</taxon>
        <taxon>Flavobacteriia</taxon>
        <taxon>Flavobacteriales</taxon>
        <taxon>Flavobacteriaceae</taxon>
        <taxon>Ulvibacterium</taxon>
    </lineage>
</organism>
<dbReference type="PANTHER" id="PTHR32322:SF18">
    <property type="entry name" value="S-ADENOSYLMETHIONINE_S-ADENOSYLHOMOCYSTEINE TRANSPORTER"/>
    <property type="match status" value="1"/>
</dbReference>
<evidence type="ECO:0000313" key="8">
    <source>
        <dbReference type="EMBL" id="RKN80970.1"/>
    </source>
</evidence>
<evidence type="ECO:0000256" key="3">
    <source>
        <dbReference type="ARBA" id="ARBA00022692"/>
    </source>
</evidence>
<dbReference type="InterPro" id="IPR000620">
    <property type="entry name" value="EamA_dom"/>
</dbReference>
<feature type="transmembrane region" description="Helical" evidence="6">
    <location>
        <begin position="132"/>
        <end position="150"/>
    </location>
</feature>
<dbReference type="EMBL" id="RBCJ01000002">
    <property type="protein sequence ID" value="RKN80970.1"/>
    <property type="molecule type" value="Genomic_DNA"/>
</dbReference>
<keyword evidence="2" id="KW-1003">Cell membrane</keyword>
<feature type="domain" description="EamA" evidence="7">
    <location>
        <begin position="10"/>
        <end position="146"/>
    </location>
</feature>
<accession>A0A3B0C7A8</accession>
<dbReference type="PANTHER" id="PTHR32322">
    <property type="entry name" value="INNER MEMBRANE TRANSPORTER"/>
    <property type="match status" value="1"/>
</dbReference>
<gene>
    <name evidence="8" type="ORF">D7Z94_08435</name>
</gene>
<proteinExistence type="predicted"/>
<feature type="transmembrane region" description="Helical" evidence="6">
    <location>
        <begin position="188"/>
        <end position="209"/>
    </location>
</feature>
<name>A0A3B0C7A8_9FLAO</name>
<evidence type="ECO:0000256" key="1">
    <source>
        <dbReference type="ARBA" id="ARBA00004651"/>
    </source>
</evidence>
<dbReference type="InterPro" id="IPR050638">
    <property type="entry name" value="AA-Vitamin_Transporters"/>
</dbReference>
<feature type="transmembrane region" description="Helical" evidence="6">
    <location>
        <begin position="42"/>
        <end position="61"/>
    </location>
</feature>
<dbReference type="AlphaFoldDB" id="A0A3B0C7A8"/>
<evidence type="ECO:0000256" key="4">
    <source>
        <dbReference type="ARBA" id="ARBA00022989"/>
    </source>
</evidence>
<dbReference type="GO" id="GO:0005886">
    <property type="term" value="C:plasma membrane"/>
    <property type="evidence" value="ECO:0007669"/>
    <property type="project" value="UniProtKB-SubCell"/>
</dbReference>
<keyword evidence="4 6" id="KW-1133">Transmembrane helix</keyword>
<dbReference type="Gene3D" id="1.10.3730.20">
    <property type="match status" value="1"/>
</dbReference>
<evidence type="ECO:0000313" key="9">
    <source>
        <dbReference type="Proteomes" id="UP000276603"/>
    </source>
</evidence>
<feature type="transmembrane region" description="Helical" evidence="6">
    <location>
        <begin position="277"/>
        <end position="295"/>
    </location>
</feature>
<evidence type="ECO:0000259" key="7">
    <source>
        <dbReference type="Pfam" id="PF00892"/>
    </source>
</evidence>
<comment type="caution">
    <text evidence="8">The sequence shown here is derived from an EMBL/GenBank/DDBJ whole genome shotgun (WGS) entry which is preliminary data.</text>
</comment>
<evidence type="ECO:0000256" key="2">
    <source>
        <dbReference type="ARBA" id="ARBA00022475"/>
    </source>
</evidence>
<reference evidence="8 9" key="1">
    <citation type="submission" date="2018-10" db="EMBL/GenBank/DDBJ databases">
        <title>Ulvibacterium marinum gen. nov., sp. nov., a novel marine bacterium of the family Flavobacteriaceae, isolated from a culture of the green alga Ulva prolifera.</title>
        <authorList>
            <person name="Zhang Z."/>
        </authorList>
    </citation>
    <scope>NUCLEOTIDE SEQUENCE [LARGE SCALE GENOMIC DNA]</scope>
    <source>
        <strain evidence="8 9">CCMM003</strain>
    </source>
</reference>
<feature type="transmembrane region" description="Helical" evidence="6">
    <location>
        <begin position="106"/>
        <end position="123"/>
    </location>
</feature>
<keyword evidence="5 6" id="KW-0472">Membrane</keyword>
<protein>
    <submittedName>
        <fullName evidence="8">DMT family transporter</fullName>
    </submittedName>
</protein>
<dbReference type="OrthoDB" id="9813617at2"/>
<evidence type="ECO:0000256" key="6">
    <source>
        <dbReference type="SAM" id="Phobius"/>
    </source>
</evidence>
<comment type="subcellular location">
    <subcellularLocation>
        <location evidence="1">Cell membrane</location>
        <topology evidence="1">Multi-pass membrane protein</topology>
    </subcellularLocation>
</comment>
<sequence>MFKKSSASGIGILLAIFGVVLFSTKAVMVKLAYDYEVDHVTLLLFRMGFALPFYIFIALWKKPLHPKEIRTKDYVWIVFLGFVGYYLASLFDFMGLQYIKAGLERLILFIYPTIVVLLSWLFFRKRITKSQTWAILLTYLGVVVTFWSEIQISGESVLWGGFLILLSAITYAAYLVGSGWLIPKFGVLQFTSYAMIVSTLCVGLHYGISGDFTLTNYPWEVYALGLAMALFATLIPSFLVSAAIERLGASTFSIFGSLGPISTIVLAYFFLDERITGLQMFGMLIVIAGVSMVSVKSKVKR</sequence>
<feature type="transmembrane region" description="Helical" evidence="6">
    <location>
        <begin position="252"/>
        <end position="271"/>
    </location>
</feature>
<feature type="transmembrane region" description="Helical" evidence="6">
    <location>
        <begin position="156"/>
        <end position="176"/>
    </location>
</feature>
<feature type="transmembrane region" description="Helical" evidence="6">
    <location>
        <begin position="73"/>
        <end position="94"/>
    </location>
</feature>
<feature type="domain" description="EamA" evidence="7">
    <location>
        <begin position="159"/>
        <end position="294"/>
    </location>
</feature>
<dbReference type="RefSeq" id="WP_120711126.1">
    <property type="nucleotide sequence ID" value="NZ_RBCJ01000002.1"/>
</dbReference>